<dbReference type="Proteomes" id="UP001183420">
    <property type="component" value="Unassembled WGS sequence"/>
</dbReference>
<evidence type="ECO:0000256" key="1">
    <source>
        <dbReference type="ARBA" id="ARBA00004651"/>
    </source>
</evidence>
<evidence type="ECO:0000256" key="3">
    <source>
        <dbReference type="ARBA" id="ARBA00022448"/>
    </source>
</evidence>
<keyword evidence="7 9" id="KW-0472">Membrane</keyword>
<comment type="caution">
    <text evidence="10">The sequence shown here is derived from an EMBL/GenBank/DDBJ whole genome shotgun (WGS) entry which is preliminary data.</text>
</comment>
<evidence type="ECO:0000256" key="9">
    <source>
        <dbReference type="SAM" id="Phobius"/>
    </source>
</evidence>
<dbReference type="InterPro" id="IPR037294">
    <property type="entry name" value="ABC_BtuC-like"/>
</dbReference>
<dbReference type="Pfam" id="PF01032">
    <property type="entry name" value="FecCD"/>
    <property type="match status" value="1"/>
</dbReference>
<evidence type="ECO:0000313" key="11">
    <source>
        <dbReference type="Proteomes" id="UP001183420"/>
    </source>
</evidence>
<accession>A0ABU2LS41</accession>
<keyword evidence="6 9" id="KW-1133">Transmembrane helix</keyword>
<name>A0ABU2LS41_9ACTN</name>
<evidence type="ECO:0000313" key="10">
    <source>
        <dbReference type="EMBL" id="MDT0320417.1"/>
    </source>
</evidence>
<dbReference type="PANTHER" id="PTHR30472">
    <property type="entry name" value="FERRIC ENTEROBACTIN TRANSPORT SYSTEM PERMEASE PROTEIN"/>
    <property type="match status" value="1"/>
</dbReference>
<evidence type="ECO:0000256" key="7">
    <source>
        <dbReference type="ARBA" id="ARBA00023136"/>
    </source>
</evidence>
<evidence type="ECO:0000256" key="4">
    <source>
        <dbReference type="ARBA" id="ARBA00022475"/>
    </source>
</evidence>
<evidence type="ECO:0000256" key="6">
    <source>
        <dbReference type="ARBA" id="ARBA00022989"/>
    </source>
</evidence>
<feature type="transmembrane region" description="Helical" evidence="9">
    <location>
        <begin position="232"/>
        <end position="252"/>
    </location>
</feature>
<feature type="transmembrane region" description="Helical" evidence="9">
    <location>
        <begin position="279"/>
        <end position="306"/>
    </location>
</feature>
<protein>
    <submittedName>
        <fullName evidence="10">Iron ABC transporter permease</fullName>
    </submittedName>
</protein>
<feature type="transmembrane region" description="Helical" evidence="9">
    <location>
        <begin position="318"/>
        <end position="336"/>
    </location>
</feature>
<proteinExistence type="inferred from homology"/>
<organism evidence="10 11">
    <name type="scientific">Streptomyces millisiae</name>
    <dbReference type="NCBI Taxonomy" id="3075542"/>
    <lineage>
        <taxon>Bacteria</taxon>
        <taxon>Bacillati</taxon>
        <taxon>Actinomycetota</taxon>
        <taxon>Actinomycetes</taxon>
        <taxon>Kitasatosporales</taxon>
        <taxon>Streptomycetaceae</taxon>
        <taxon>Streptomyces</taxon>
    </lineage>
</organism>
<reference evidence="11" key="1">
    <citation type="submission" date="2023-07" db="EMBL/GenBank/DDBJ databases">
        <title>30 novel species of actinomycetes from the DSMZ collection.</title>
        <authorList>
            <person name="Nouioui I."/>
        </authorList>
    </citation>
    <scope>NUCLEOTIDE SEQUENCE [LARGE SCALE GENOMIC DNA]</scope>
    <source>
        <strain evidence="11">DSM 44918</strain>
    </source>
</reference>
<evidence type="ECO:0000256" key="8">
    <source>
        <dbReference type="SAM" id="MobiDB-lite"/>
    </source>
</evidence>
<dbReference type="PANTHER" id="PTHR30472:SF25">
    <property type="entry name" value="ABC TRANSPORTER PERMEASE PROTEIN MJ0876-RELATED"/>
    <property type="match status" value="1"/>
</dbReference>
<feature type="transmembrane region" description="Helical" evidence="9">
    <location>
        <begin position="348"/>
        <end position="368"/>
    </location>
</feature>
<keyword evidence="11" id="KW-1185">Reference proteome</keyword>
<feature type="transmembrane region" description="Helical" evidence="9">
    <location>
        <begin position="127"/>
        <end position="147"/>
    </location>
</feature>
<dbReference type="SUPFAM" id="SSF81345">
    <property type="entry name" value="ABC transporter involved in vitamin B12 uptake, BtuC"/>
    <property type="match status" value="1"/>
</dbReference>
<feature type="transmembrane region" description="Helical" evidence="9">
    <location>
        <begin position="40"/>
        <end position="61"/>
    </location>
</feature>
<feature type="transmembrane region" description="Helical" evidence="9">
    <location>
        <begin position="187"/>
        <end position="211"/>
    </location>
</feature>
<comment type="similarity">
    <text evidence="2">Belongs to the binding-protein-dependent transport system permease family. FecCD subfamily.</text>
</comment>
<keyword evidence="5 9" id="KW-0812">Transmembrane</keyword>
<comment type="subcellular location">
    <subcellularLocation>
        <location evidence="1">Cell membrane</location>
        <topology evidence="1">Multi-pass membrane protein</topology>
    </subcellularLocation>
</comment>
<feature type="region of interest" description="Disordered" evidence="8">
    <location>
        <begin position="1"/>
        <end position="32"/>
    </location>
</feature>
<sequence length="374" mass="38280">MSISAGETAAAPVPRAPAPEPSEPSEGRERRRRAWTGRPAVLWAGTVLSVLVIAWCVTAGTTDAGLSDVWRAVRLRVFGGVLDADFAQTYSVIINLRLPRVLLAFAAGAALSMAGVVMQGLLRNPLVSPFTLGVSPAAAFGAALAILVTGGSAGSGSWLVIGSALGTALAVSALVLGLASAKAMSAATLLLLGIALTQLFEAMTAALQFVADENTLQAIVRWTFGSVNDAGWNDVLVVGCFALAALPLLLWFSRDLNAIAFAGDDAAKSLGVNVTAVRVGLIVVSVVLAAVVVSFCGVIGFVGLVGPHIARLAIGADHRYLLPFSFLTGGLLLVVADTVGRTVLAPSVIPVGIVVAFIGAPVFINLILTRRAAQ</sequence>
<dbReference type="InterPro" id="IPR000522">
    <property type="entry name" value="ABC_transptr_permease_BtuC"/>
</dbReference>
<keyword evidence="3" id="KW-0813">Transport</keyword>
<dbReference type="CDD" id="cd06550">
    <property type="entry name" value="TM_ABC_iron-siderophores_like"/>
    <property type="match status" value="1"/>
</dbReference>
<dbReference type="Gene3D" id="1.10.3470.10">
    <property type="entry name" value="ABC transporter involved in vitamin B12 uptake, BtuC"/>
    <property type="match status" value="1"/>
</dbReference>
<evidence type="ECO:0000256" key="5">
    <source>
        <dbReference type="ARBA" id="ARBA00022692"/>
    </source>
</evidence>
<keyword evidence="4" id="KW-1003">Cell membrane</keyword>
<feature type="transmembrane region" description="Helical" evidence="9">
    <location>
        <begin position="159"/>
        <end position="181"/>
    </location>
</feature>
<feature type="transmembrane region" description="Helical" evidence="9">
    <location>
        <begin position="101"/>
        <end position="121"/>
    </location>
</feature>
<dbReference type="EMBL" id="JAVREM010000024">
    <property type="protein sequence ID" value="MDT0320417.1"/>
    <property type="molecule type" value="Genomic_DNA"/>
</dbReference>
<dbReference type="RefSeq" id="WP_311600293.1">
    <property type="nucleotide sequence ID" value="NZ_JAVREM010000024.1"/>
</dbReference>
<evidence type="ECO:0000256" key="2">
    <source>
        <dbReference type="ARBA" id="ARBA00007935"/>
    </source>
</evidence>
<gene>
    <name evidence="10" type="ORF">RNC47_18940</name>
</gene>